<dbReference type="EMBL" id="JAMZIH010000659">
    <property type="protein sequence ID" value="KAJ1679031.1"/>
    <property type="molecule type" value="Genomic_DNA"/>
</dbReference>
<keyword evidence="2" id="KW-1185">Reference proteome</keyword>
<accession>A0ACC1HUM6</accession>
<dbReference type="Proteomes" id="UP001145114">
    <property type="component" value="Unassembled WGS sequence"/>
</dbReference>
<comment type="caution">
    <text evidence="1">The sequence shown here is derived from an EMBL/GenBank/DDBJ whole genome shotgun (WGS) entry which is preliminary data.</text>
</comment>
<evidence type="ECO:0000313" key="1">
    <source>
        <dbReference type="EMBL" id="KAJ1679031.1"/>
    </source>
</evidence>
<organism evidence="1 2">
    <name type="scientific">Spiromyces aspiralis</name>
    <dbReference type="NCBI Taxonomy" id="68401"/>
    <lineage>
        <taxon>Eukaryota</taxon>
        <taxon>Fungi</taxon>
        <taxon>Fungi incertae sedis</taxon>
        <taxon>Zoopagomycota</taxon>
        <taxon>Kickxellomycotina</taxon>
        <taxon>Kickxellomycetes</taxon>
        <taxon>Kickxellales</taxon>
        <taxon>Kickxellaceae</taxon>
        <taxon>Spiromyces</taxon>
    </lineage>
</organism>
<protein>
    <submittedName>
        <fullName evidence="1">Uncharacterized protein</fullName>
    </submittedName>
</protein>
<sequence length="571" mass="61293">MGECLGGALYIEDFKRLCERVGFVDPRQVGPLVPVRIESPNLRDLVGPTQFYSVTYRLFKHSKPSTTLEPTREDYGQVAIYRGTIEGQRARMRFDNDWVFEADRPTLIDGNTAVILNESWLKRHFEVRGDRSQHFGKFVHNKSATVQYEAWELEDTGIASYYPGNRVPEAFATANPNIAPPLIQPSLQSHASHAQSPSSLSSSSLLRQTAPYSHRLQLQQQYPGVARATGSAGDECAVVSREEGAALQPPPPGSQHSHYPPPPHSHHHHHHHYQHSKDGSGAVGGPGGTTLLPVTPRASLTENSSFPRLNSFSITQSRVWPTPKYPPTNPTSPNRPPISPQFTMSLNRVSPAHQPGLVPIAARPTPLRPSNNSGDNSGNSGGGSRALVCGGVDHQTNHQIAKRTSPVTPTTSSVLTTSHNKTHSPLAGNSKHSGEPTPPLLAPRADSSPRSDKGGSNAKSFAASMTILASNVVSHQESSIDSDPKQQQHQQQGDGQGTAATLSRSGSPPRSSATATVSVNKPIAFSISTKSCSPHVPEASSSSSSQPDVINPSDSASLLLNIAAHRREANV</sequence>
<proteinExistence type="predicted"/>
<gene>
    <name evidence="1" type="ORF">EV182_002871</name>
</gene>
<name>A0ACC1HUM6_9FUNG</name>
<reference evidence="1" key="1">
    <citation type="submission" date="2022-06" db="EMBL/GenBank/DDBJ databases">
        <title>Phylogenomic reconstructions and comparative analyses of Kickxellomycotina fungi.</title>
        <authorList>
            <person name="Reynolds N.K."/>
            <person name="Stajich J.E."/>
            <person name="Barry K."/>
            <person name="Grigoriev I.V."/>
            <person name="Crous P."/>
            <person name="Smith M.E."/>
        </authorList>
    </citation>
    <scope>NUCLEOTIDE SEQUENCE</scope>
    <source>
        <strain evidence="1">RSA 2271</strain>
    </source>
</reference>
<evidence type="ECO:0000313" key="2">
    <source>
        <dbReference type="Proteomes" id="UP001145114"/>
    </source>
</evidence>